<dbReference type="GO" id="GO:0016757">
    <property type="term" value="F:glycosyltransferase activity"/>
    <property type="evidence" value="ECO:0007669"/>
    <property type="project" value="UniProtKB-KW"/>
</dbReference>
<dbReference type="PANTHER" id="PTHR12526">
    <property type="entry name" value="GLYCOSYLTRANSFERASE"/>
    <property type="match status" value="1"/>
</dbReference>
<evidence type="ECO:0000259" key="1">
    <source>
        <dbReference type="Pfam" id="PF00534"/>
    </source>
</evidence>
<dbReference type="RefSeq" id="WP_346240060.1">
    <property type="nucleotide sequence ID" value="NZ_JAZHYP010000001.1"/>
</dbReference>
<protein>
    <submittedName>
        <fullName evidence="3">Glycosyltransferase family 4 protein</fullName>
        <ecNumber evidence="3">2.4.-.-</ecNumber>
    </submittedName>
</protein>
<proteinExistence type="predicted"/>
<sequence>MKILLVSMNSIHFVRWAHQLENSGHEVYWFDVLDGGKAENLPWVYQITGWKQKYPNLKGRHFIKKRLPFFYKRISFLIENDVVKTFKKTIENIKPDIVHSFVLYISCAPILEVMKTYNKIPWIYSSWGSDLFYFRNLPKYKEDILKVLPRIDYLITDCMRDINIANELGFKGNVLGTFPGGGGFNYDETNRYIKPVEERKTILIKGYQGRSGRSIQVLKAIQSLTEELKEFTVVVFGADIEVANYVIKKKLSNKLSIKVLYRKDFLPHHEILELMGEALIYIGNSNSDGMPNTLLEAIAQGAFPIQSNPGGASAEVITHNKNGLLIENCEDINEINRHIVSALSRMDLIKNAFKLNQISVKPIFERQLIKEQVLDAYNKVSKS</sequence>
<keyword evidence="4" id="KW-1185">Reference proteome</keyword>
<dbReference type="Pfam" id="PF00534">
    <property type="entry name" value="Glycos_transf_1"/>
    <property type="match status" value="1"/>
</dbReference>
<comment type="caution">
    <text evidence="3">The sequence shown here is derived from an EMBL/GenBank/DDBJ whole genome shotgun (WGS) entry which is preliminary data.</text>
</comment>
<accession>A0ABV0AAK6</accession>
<dbReference type="PANTHER" id="PTHR12526:SF630">
    <property type="entry name" value="GLYCOSYLTRANSFERASE"/>
    <property type="match status" value="1"/>
</dbReference>
<keyword evidence="3" id="KW-0808">Transferase</keyword>
<dbReference type="Pfam" id="PF13477">
    <property type="entry name" value="Glyco_trans_4_2"/>
    <property type="match status" value="1"/>
</dbReference>
<reference evidence="3 4" key="1">
    <citation type="submission" date="2024-01" db="EMBL/GenBank/DDBJ databases">
        <title>Mariniflexile litorale sp. nov., isolated from the shallow sediments of the Sea of Japan.</title>
        <authorList>
            <person name="Romanenko L."/>
            <person name="Bystritskaya E."/>
            <person name="Isaeva M."/>
        </authorList>
    </citation>
    <scope>NUCLEOTIDE SEQUENCE [LARGE SCALE GENOMIC DNA]</scope>
    <source>
        <strain evidence="3 4">KCTC 32427</strain>
    </source>
</reference>
<dbReference type="SUPFAM" id="SSF53756">
    <property type="entry name" value="UDP-Glycosyltransferase/glycogen phosphorylase"/>
    <property type="match status" value="1"/>
</dbReference>
<dbReference type="InterPro" id="IPR001296">
    <property type="entry name" value="Glyco_trans_1"/>
</dbReference>
<dbReference type="CDD" id="cd03801">
    <property type="entry name" value="GT4_PimA-like"/>
    <property type="match status" value="1"/>
</dbReference>
<organism evidence="3 4">
    <name type="scientific">Mariniflexile soesokkakense</name>
    <dbReference type="NCBI Taxonomy" id="1343160"/>
    <lineage>
        <taxon>Bacteria</taxon>
        <taxon>Pseudomonadati</taxon>
        <taxon>Bacteroidota</taxon>
        <taxon>Flavobacteriia</taxon>
        <taxon>Flavobacteriales</taxon>
        <taxon>Flavobacteriaceae</taxon>
        <taxon>Mariniflexile</taxon>
    </lineage>
</organism>
<evidence type="ECO:0000313" key="3">
    <source>
        <dbReference type="EMBL" id="MEN3322514.1"/>
    </source>
</evidence>
<name>A0ABV0AAK6_9FLAO</name>
<gene>
    <name evidence="3" type="ORF">VP395_02125</name>
</gene>
<dbReference type="Proteomes" id="UP001416393">
    <property type="component" value="Unassembled WGS sequence"/>
</dbReference>
<feature type="domain" description="Glycosyltransferase subfamily 4-like N-terminal" evidence="2">
    <location>
        <begin position="3"/>
        <end position="147"/>
    </location>
</feature>
<dbReference type="EC" id="2.4.-.-" evidence="3"/>
<evidence type="ECO:0000259" key="2">
    <source>
        <dbReference type="Pfam" id="PF13477"/>
    </source>
</evidence>
<keyword evidence="3" id="KW-0328">Glycosyltransferase</keyword>
<dbReference type="EMBL" id="JAZHYP010000001">
    <property type="protein sequence ID" value="MEN3322514.1"/>
    <property type="molecule type" value="Genomic_DNA"/>
</dbReference>
<evidence type="ECO:0000313" key="4">
    <source>
        <dbReference type="Proteomes" id="UP001416393"/>
    </source>
</evidence>
<feature type="domain" description="Glycosyl transferase family 1" evidence="1">
    <location>
        <begin position="198"/>
        <end position="345"/>
    </location>
</feature>
<dbReference type="InterPro" id="IPR028098">
    <property type="entry name" value="Glyco_trans_4-like_N"/>
</dbReference>
<dbReference type="Gene3D" id="3.40.50.2000">
    <property type="entry name" value="Glycogen Phosphorylase B"/>
    <property type="match status" value="2"/>
</dbReference>